<keyword evidence="1" id="KW-0472">Membrane</keyword>
<accession>A0ABV9HTR0</accession>
<organism evidence="3 4">
    <name type="scientific">Dokdonia ponticola</name>
    <dbReference type="NCBI Taxonomy" id="2041041"/>
    <lineage>
        <taxon>Bacteria</taxon>
        <taxon>Pseudomonadati</taxon>
        <taxon>Bacteroidota</taxon>
        <taxon>Flavobacteriia</taxon>
        <taxon>Flavobacteriales</taxon>
        <taxon>Flavobacteriaceae</taxon>
        <taxon>Dokdonia</taxon>
    </lineage>
</organism>
<feature type="transmembrane region" description="Helical" evidence="1">
    <location>
        <begin position="20"/>
        <end position="44"/>
    </location>
</feature>
<keyword evidence="1" id="KW-0812">Transmembrane</keyword>
<reference evidence="4" key="1">
    <citation type="journal article" date="2019" name="Int. J. Syst. Evol. Microbiol.">
        <title>The Global Catalogue of Microorganisms (GCM) 10K type strain sequencing project: providing services to taxonomists for standard genome sequencing and annotation.</title>
        <authorList>
            <consortium name="The Broad Institute Genomics Platform"/>
            <consortium name="The Broad Institute Genome Sequencing Center for Infectious Disease"/>
            <person name="Wu L."/>
            <person name="Ma J."/>
        </authorList>
    </citation>
    <scope>NUCLEOTIDE SEQUENCE [LARGE SCALE GENOMIC DNA]</scope>
    <source>
        <strain evidence="4">YJ-61-S</strain>
    </source>
</reference>
<dbReference type="EMBL" id="JBHSFV010000001">
    <property type="protein sequence ID" value="MFC4632390.1"/>
    <property type="molecule type" value="Genomic_DNA"/>
</dbReference>
<keyword evidence="1" id="KW-1133">Transmembrane helix</keyword>
<protein>
    <submittedName>
        <fullName evidence="3">YcxB family protein</fullName>
    </submittedName>
</protein>
<evidence type="ECO:0000256" key="1">
    <source>
        <dbReference type="SAM" id="Phobius"/>
    </source>
</evidence>
<evidence type="ECO:0000313" key="3">
    <source>
        <dbReference type="EMBL" id="MFC4632390.1"/>
    </source>
</evidence>
<dbReference type="RefSeq" id="WP_379976580.1">
    <property type="nucleotide sequence ID" value="NZ_JBHSFV010000001.1"/>
</dbReference>
<name>A0ABV9HTR0_9FLAO</name>
<sequence length="158" mass="18763">MQQITTHPYRLEQKRYFNLLVTLFFKTKWYMVVLMASLLIFYIPKFSENAFASFAVIFGLLYIPLSIFRIYRWVYAKNNASYFIESVLTVDTSFLYFKDIADNETKISVASFVKMSQTEHEYLLYVSQNNFSYIPKSAFKTDEDRAFFEQVITENIVS</sequence>
<keyword evidence="4" id="KW-1185">Reference proteome</keyword>
<feature type="domain" description="YcxB-like C-terminal" evidence="2">
    <location>
        <begin position="111"/>
        <end position="150"/>
    </location>
</feature>
<gene>
    <name evidence="3" type="ORF">ACFO3O_00610</name>
</gene>
<dbReference type="InterPro" id="IPR025588">
    <property type="entry name" value="YcxB-like_C"/>
</dbReference>
<feature type="transmembrane region" description="Helical" evidence="1">
    <location>
        <begin position="50"/>
        <end position="71"/>
    </location>
</feature>
<evidence type="ECO:0000259" key="2">
    <source>
        <dbReference type="Pfam" id="PF14317"/>
    </source>
</evidence>
<comment type="caution">
    <text evidence="3">The sequence shown here is derived from an EMBL/GenBank/DDBJ whole genome shotgun (WGS) entry which is preliminary data.</text>
</comment>
<proteinExistence type="predicted"/>
<dbReference type="Pfam" id="PF14317">
    <property type="entry name" value="YcxB"/>
    <property type="match status" value="1"/>
</dbReference>
<dbReference type="Proteomes" id="UP001596043">
    <property type="component" value="Unassembled WGS sequence"/>
</dbReference>
<evidence type="ECO:0000313" key="4">
    <source>
        <dbReference type="Proteomes" id="UP001596043"/>
    </source>
</evidence>